<dbReference type="SUPFAM" id="SSF117289">
    <property type="entry name" value="Nucleoporin domain"/>
    <property type="match status" value="1"/>
</dbReference>
<dbReference type="SUPFAM" id="SSF50978">
    <property type="entry name" value="WD40 repeat-like"/>
    <property type="match status" value="1"/>
</dbReference>
<comment type="similarity">
    <text evidence="6">Belongs to the WD repeat WDR6 family.</text>
</comment>
<evidence type="ECO:0000256" key="9">
    <source>
        <dbReference type="ARBA" id="ARBA00045751"/>
    </source>
</evidence>
<reference evidence="13" key="2">
    <citation type="submission" date="2025-09" db="UniProtKB">
        <authorList>
            <consortium name="Ensembl"/>
        </authorList>
    </citation>
    <scope>IDENTIFICATION</scope>
</reference>
<feature type="region of interest" description="Disordered" evidence="12">
    <location>
        <begin position="492"/>
        <end position="517"/>
    </location>
</feature>
<dbReference type="Bgee" id="ENSNBRG00000023183">
    <property type="expression patterns" value="Expressed in testis"/>
</dbReference>
<evidence type="ECO:0000313" key="13">
    <source>
        <dbReference type="Ensembl" id="ENSNBRP00000030480.1"/>
    </source>
</evidence>
<dbReference type="InterPro" id="IPR036322">
    <property type="entry name" value="WD40_repeat_dom_sf"/>
</dbReference>
<feature type="repeat" description="WD" evidence="11">
    <location>
        <begin position="177"/>
        <end position="208"/>
    </location>
</feature>
<feature type="region of interest" description="Disordered" evidence="12">
    <location>
        <begin position="1045"/>
        <end position="1114"/>
    </location>
</feature>
<dbReference type="Proteomes" id="UP000261580">
    <property type="component" value="Unassembled WGS sequence"/>
</dbReference>
<evidence type="ECO:0000256" key="8">
    <source>
        <dbReference type="ARBA" id="ARBA00041816"/>
    </source>
</evidence>
<dbReference type="AlphaFoldDB" id="A0A3Q4I223"/>
<dbReference type="STRING" id="32507.ENSNBRP00000030480"/>
<evidence type="ECO:0000256" key="4">
    <source>
        <dbReference type="ARBA" id="ARBA00022694"/>
    </source>
</evidence>
<dbReference type="GeneTree" id="ENSGT00420000029923"/>
<dbReference type="Gene3D" id="2.130.10.10">
    <property type="entry name" value="YVTN repeat-like/Quinoprotein amine dehydrogenase"/>
    <property type="match status" value="2"/>
</dbReference>
<evidence type="ECO:0000256" key="3">
    <source>
        <dbReference type="ARBA" id="ARBA00022574"/>
    </source>
</evidence>
<reference evidence="13" key="1">
    <citation type="submission" date="2025-08" db="UniProtKB">
        <authorList>
            <consortium name="Ensembl"/>
        </authorList>
    </citation>
    <scope>IDENTIFICATION</scope>
</reference>
<evidence type="ECO:0000256" key="6">
    <source>
        <dbReference type="ARBA" id="ARBA00038255"/>
    </source>
</evidence>
<dbReference type="SUPFAM" id="SSF50998">
    <property type="entry name" value="Quinoprotein alcohol dehydrogenase-like"/>
    <property type="match status" value="1"/>
</dbReference>
<dbReference type="PANTHER" id="PTHR14344:SF3">
    <property type="entry name" value="WD REPEAT-CONTAINING PROTEIN 6"/>
    <property type="match status" value="1"/>
</dbReference>
<dbReference type="Ensembl" id="ENSNBRT00000031258.1">
    <property type="protein sequence ID" value="ENSNBRP00000030480.1"/>
    <property type="gene ID" value="ENSNBRG00000023183.1"/>
</dbReference>
<feature type="repeat" description="WD" evidence="11">
    <location>
        <begin position="289"/>
        <end position="316"/>
    </location>
</feature>
<comment type="function">
    <text evidence="9">Together with methyltransferase FTSJ1, methylates the 2'-O-ribose of nucleotides at position 34 of the tRNA anticodon loop of substrate tRNAs. Required for the correct positioning of the substrate tRNA for methylation. Required to suppress amino acid starvation-induced autophagy. Enhances the STK11/LKB1-induced cell growth suppression activity.</text>
</comment>
<evidence type="ECO:0000256" key="7">
    <source>
        <dbReference type="ARBA" id="ARBA00040154"/>
    </source>
</evidence>
<dbReference type="SMART" id="SM00320">
    <property type="entry name" value="WD40"/>
    <property type="match status" value="6"/>
</dbReference>
<evidence type="ECO:0000313" key="14">
    <source>
        <dbReference type="Proteomes" id="UP000261580"/>
    </source>
</evidence>
<dbReference type="PROSITE" id="PS50082">
    <property type="entry name" value="WD_REPEATS_2"/>
    <property type="match status" value="3"/>
</dbReference>
<keyword evidence="5" id="KW-0677">Repeat</keyword>
<name>A0A3Q4I223_NEOBR</name>
<keyword evidence="14" id="KW-1185">Reference proteome</keyword>
<evidence type="ECO:0000256" key="12">
    <source>
        <dbReference type="SAM" id="MobiDB-lite"/>
    </source>
</evidence>
<protein>
    <recommendedName>
        <fullName evidence="7">tRNA (34-2'-O)-methyltransferase regulator WDR6</fullName>
    </recommendedName>
    <alternativeName>
        <fullName evidence="8">WD repeat-containing protein 6</fullName>
    </alternativeName>
</protein>
<evidence type="ECO:0000256" key="5">
    <source>
        <dbReference type="ARBA" id="ARBA00022737"/>
    </source>
</evidence>
<proteinExistence type="inferred from homology"/>
<keyword evidence="3 11" id="KW-0853">WD repeat</keyword>
<dbReference type="PANTHER" id="PTHR14344">
    <property type="entry name" value="WD REPEAT PROTEIN"/>
    <property type="match status" value="1"/>
</dbReference>
<dbReference type="InterPro" id="IPR051973">
    <property type="entry name" value="tRNA_Anticodon_Mtase-Reg"/>
</dbReference>
<evidence type="ECO:0000256" key="2">
    <source>
        <dbReference type="ARBA" id="ARBA00022490"/>
    </source>
</evidence>
<feature type="repeat" description="WD" evidence="11">
    <location>
        <begin position="231"/>
        <end position="261"/>
    </location>
</feature>
<sequence length="1164" mass="127125">FVAGEGPVLSVYRLKPRPKGCASLSVLHHYRIHGIRPRRWEPNVCDLAVFGGKAVRLVRFRVEDGEHLRLEVLGPLMELQDWALDVRWLSGGKQPLLCVALAHNSALLLDVTKGNAVVQRSCLEGCLLYSSLLLVHESWVDTVIVGGTVFNQLVLWKPGGGDKSGNPENKAQIERRLLGHTGVIFSISYLQEKGYLASASDDRSVRVWGVGTLGGPEGKCGDLNPVCLRILYGHQARVFSVRLSLGNIFSAGEDGTCLVWDWAGSGKVVRTLKGHRAGGVRALTVSEGEDARWVATGGADGGVRLWRVEGNEKKDTSWSQCKPVVCTDKGIVYQYSVGKWEVVWNGTPEFQSYCVMEMITITVKESTTKVDLCAVGNLSGCLQIFPMSNPQSGILLTCGSGKIHSLIWQKEKERAYLLASAAEGRVYRWCVETKFSETCSLALSITALPSFLLPSCAKRWLTAAVRLQRRSREVLWVCGDRRGSLLLFQERENSKQRKGDGDDEEGGPEGEGKGKLENEGSKEVHDLLLHPLSCLFGVHGKQGVTSVHEYQGLFYSTGRDGCRILILEPEKEEGREARFVIVGFHAVHFVVWDPVRQERLLAVPCGGGHRSWSLWPSHKGIWLGYGALVFIKQGAVLASQPPGEAMGWDGKTGKAGGTGLKDGVHGRGIGCVCRLGRITDFGNGNQANHWELVVTGGEDTSLSVLAVHPFSGNIKVLSVITDHISSIRTVTAIVRPEGGSESQSKPLSALLVSAGGRAQIQVYRLLIVWDGQRRAPSCQVIQVASHRLDKEWERRRNRHKMVKMDPETRLFSVNEAKGQIDLLWETFYHQRCVLSVATCSLEDDKGNRYKLLFSAATDGKIAVWNLTDSLSSSTDNLSSAATSPVPCLNVPAHQSGINSLAVWAEKMGQQQGSCLVTVASGGDDGQLTVSTIGVQHSEGGKIGSQVGFSQISESQPLLQKQLPCPDRLQIHLHSQCHIPLAHAAPLTALKVLRPDLLVSTSSDQRVCLWKVCSNSISHYGALCSHVADAAGLAVWESEEGNQKVKIGFESEQENAGRLKRDKETTDEKSGKEPVEVESETGDPVSKTTGEKEETGTSPRNQPENHCVGKPASAVKPETGLRERWALVCGQGFQLLRVKNPEMDAEKNGEKGKLDERIKVTLQEK</sequence>
<organism evidence="13 14">
    <name type="scientific">Neolamprologus brichardi</name>
    <name type="common">Fairy cichlid</name>
    <name type="synonym">Lamprologus brichardi</name>
    <dbReference type="NCBI Taxonomy" id="32507"/>
    <lineage>
        <taxon>Eukaryota</taxon>
        <taxon>Metazoa</taxon>
        <taxon>Chordata</taxon>
        <taxon>Craniata</taxon>
        <taxon>Vertebrata</taxon>
        <taxon>Euteleostomi</taxon>
        <taxon>Actinopterygii</taxon>
        <taxon>Neopterygii</taxon>
        <taxon>Teleostei</taxon>
        <taxon>Neoteleostei</taxon>
        <taxon>Acanthomorphata</taxon>
        <taxon>Ovalentaria</taxon>
        <taxon>Cichlomorphae</taxon>
        <taxon>Cichliformes</taxon>
        <taxon>Cichlidae</taxon>
        <taxon>African cichlids</taxon>
        <taxon>Pseudocrenilabrinae</taxon>
        <taxon>Lamprologini</taxon>
        <taxon>Neolamprologus</taxon>
    </lineage>
</organism>
<keyword evidence="4" id="KW-0819">tRNA processing</keyword>
<dbReference type="InterPro" id="IPR015943">
    <property type="entry name" value="WD40/YVTN_repeat-like_dom_sf"/>
</dbReference>
<dbReference type="GO" id="GO:0030488">
    <property type="term" value="P:tRNA methylation"/>
    <property type="evidence" value="ECO:0007669"/>
    <property type="project" value="TreeGrafter"/>
</dbReference>
<evidence type="ECO:0000256" key="11">
    <source>
        <dbReference type="PROSITE-ProRule" id="PRU00221"/>
    </source>
</evidence>
<comment type="subcellular location">
    <subcellularLocation>
        <location evidence="1">Cytoplasm</location>
    </subcellularLocation>
</comment>
<feature type="compositionally biased region" description="Basic and acidic residues" evidence="12">
    <location>
        <begin position="1045"/>
        <end position="1074"/>
    </location>
</feature>
<evidence type="ECO:0000256" key="1">
    <source>
        <dbReference type="ARBA" id="ARBA00004496"/>
    </source>
</evidence>
<comment type="subunit">
    <text evidence="10">Interacts with FTSJ1; the interaction is direct, and required for 2'-O-methylation of position 34 in substrate tRNAs. Interacts with IRS4. Interacts with STK11/LKB1.</text>
</comment>
<dbReference type="GO" id="GO:0005737">
    <property type="term" value="C:cytoplasm"/>
    <property type="evidence" value="ECO:0007669"/>
    <property type="project" value="UniProtKB-SubCell"/>
</dbReference>
<evidence type="ECO:0000256" key="10">
    <source>
        <dbReference type="ARBA" id="ARBA00047056"/>
    </source>
</evidence>
<keyword evidence="2" id="KW-0963">Cytoplasm</keyword>
<dbReference type="OMA" id="IIVWSCF"/>
<dbReference type="InterPro" id="IPR011047">
    <property type="entry name" value="Quinoprotein_ADH-like_sf"/>
</dbReference>
<accession>A0A3Q4I223</accession>
<dbReference type="PROSITE" id="PS50294">
    <property type="entry name" value="WD_REPEATS_REGION"/>
    <property type="match status" value="1"/>
</dbReference>
<dbReference type="Pfam" id="PF00400">
    <property type="entry name" value="WD40"/>
    <property type="match status" value="3"/>
</dbReference>
<dbReference type="InterPro" id="IPR001680">
    <property type="entry name" value="WD40_rpt"/>
</dbReference>